<sequence>MRFCSIASGSSGNCIYVGSDHAHVLVDAGISGKKIEAGLNTLDLCARDIDGILLTHEHSDHIKGLGVMARKYEIPIYATGGTVDAMSRISSLGKLPEGIFREIREDEPFQIKDLSINPFTIPHDAAQPVGYRLECAGHSVGIATDLGKYNEYIVDSLKDLDALLLEANHDIRMLQVGKYPYYLKQRILGDRGHLSNENAGRLLCRLLHDNLKAVFLGHLSKENNYEALAYETVCQEVTLGDNPYKSRDFLIQVAKRDHISEVITV</sequence>
<dbReference type="EMBL" id="DXBU01000022">
    <property type="protein sequence ID" value="HIZ21516.1"/>
    <property type="molecule type" value="Genomic_DNA"/>
</dbReference>
<dbReference type="Proteomes" id="UP000824041">
    <property type="component" value="Unassembled WGS sequence"/>
</dbReference>
<gene>
    <name evidence="2" type="ORF">IAA21_01790</name>
</gene>
<dbReference type="PANTHER" id="PTHR47619">
    <property type="entry name" value="METALLO-HYDROLASE YYCJ-RELATED"/>
    <property type="match status" value="1"/>
</dbReference>
<reference evidence="2" key="2">
    <citation type="submission" date="2021-04" db="EMBL/GenBank/DDBJ databases">
        <authorList>
            <person name="Gilroy R."/>
        </authorList>
    </citation>
    <scope>NUCLEOTIDE SEQUENCE</scope>
    <source>
        <strain evidence="2">14324</strain>
    </source>
</reference>
<dbReference type="InterPro" id="IPR052533">
    <property type="entry name" value="WalJ/YycJ-like"/>
</dbReference>
<proteinExistence type="predicted"/>
<dbReference type="InterPro" id="IPR001279">
    <property type="entry name" value="Metallo-B-lactamas"/>
</dbReference>
<comment type="caution">
    <text evidence="2">The sequence shown here is derived from an EMBL/GenBank/DDBJ whole genome shotgun (WGS) entry which is preliminary data.</text>
</comment>
<evidence type="ECO:0000313" key="2">
    <source>
        <dbReference type="EMBL" id="HIZ21516.1"/>
    </source>
</evidence>
<feature type="domain" description="Metallo-beta-lactamase" evidence="1">
    <location>
        <begin position="11"/>
        <end position="169"/>
    </location>
</feature>
<dbReference type="SMART" id="SM00849">
    <property type="entry name" value="Lactamase_B"/>
    <property type="match status" value="1"/>
</dbReference>
<dbReference type="Gene3D" id="3.60.15.10">
    <property type="entry name" value="Ribonuclease Z/Hydroxyacylglutathione hydrolase-like"/>
    <property type="match status" value="1"/>
</dbReference>
<evidence type="ECO:0000259" key="1">
    <source>
        <dbReference type="SMART" id="SM00849"/>
    </source>
</evidence>
<dbReference type="SUPFAM" id="SSF56281">
    <property type="entry name" value="Metallo-hydrolase/oxidoreductase"/>
    <property type="match status" value="1"/>
</dbReference>
<evidence type="ECO:0000313" key="3">
    <source>
        <dbReference type="Proteomes" id="UP000824041"/>
    </source>
</evidence>
<accession>A0A9D2DQJ8</accession>
<name>A0A9D2DQJ8_9FIRM</name>
<protein>
    <submittedName>
        <fullName evidence="2">MBL fold metallo-hydrolase</fullName>
    </submittedName>
</protein>
<dbReference type="PANTHER" id="PTHR47619:SF1">
    <property type="entry name" value="EXODEOXYRIBONUCLEASE WALJ"/>
    <property type="match status" value="1"/>
</dbReference>
<organism evidence="2 3">
    <name type="scientific">Candidatus Blautia faecigallinarum</name>
    <dbReference type="NCBI Taxonomy" id="2838488"/>
    <lineage>
        <taxon>Bacteria</taxon>
        <taxon>Bacillati</taxon>
        <taxon>Bacillota</taxon>
        <taxon>Clostridia</taxon>
        <taxon>Lachnospirales</taxon>
        <taxon>Lachnospiraceae</taxon>
        <taxon>Blautia</taxon>
    </lineage>
</organism>
<dbReference type="InterPro" id="IPR036866">
    <property type="entry name" value="RibonucZ/Hydroxyglut_hydro"/>
</dbReference>
<reference evidence="2" key="1">
    <citation type="journal article" date="2021" name="PeerJ">
        <title>Extensive microbial diversity within the chicken gut microbiome revealed by metagenomics and culture.</title>
        <authorList>
            <person name="Gilroy R."/>
            <person name="Ravi A."/>
            <person name="Getino M."/>
            <person name="Pursley I."/>
            <person name="Horton D.L."/>
            <person name="Alikhan N.F."/>
            <person name="Baker D."/>
            <person name="Gharbi K."/>
            <person name="Hall N."/>
            <person name="Watson M."/>
            <person name="Adriaenssens E.M."/>
            <person name="Foster-Nyarko E."/>
            <person name="Jarju S."/>
            <person name="Secka A."/>
            <person name="Antonio M."/>
            <person name="Oren A."/>
            <person name="Chaudhuri R.R."/>
            <person name="La Ragione R."/>
            <person name="Hildebrand F."/>
            <person name="Pallen M.J."/>
        </authorList>
    </citation>
    <scope>NUCLEOTIDE SEQUENCE</scope>
    <source>
        <strain evidence="2">14324</strain>
    </source>
</reference>
<dbReference type="Pfam" id="PF12706">
    <property type="entry name" value="Lactamase_B_2"/>
    <property type="match status" value="1"/>
</dbReference>
<dbReference type="AlphaFoldDB" id="A0A9D2DQJ8"/>